<dbReference type="GO" id="GO:0016740">
    <property type="term" value="F:transferase activity"/>
    <property type="evidence" value="ECO:0007669"/>
    <property type="project" value="UniProtKB-KW"/>
</dbReference>
<protein>
    <submittedName>
        <fullName evidence="2">Glycosyltransferase family 2 protein</fullName>
    </submittedName>
</protein>
<keyword evidence="3" id="KW-1185">Reference proteome</keyword>
<sequence length="396" mass="43106">MRRVNRPASRRRASSRRTRAGARKPSSALRRKPSVRQAGRRRASVRRRGPGRRARAAGGLRTAWLQSLREEGEAFGSSWRASYPKGSAEALRGAIQQRWQELLPSRLSGSRAQDWQACWGGAEAFGEGASRRAGVTPAYVPLVLRGTAAAVVHVGAGSRQTRSVLQTLDCLPLHEIILVCGSIPESLLGQWRQHSRATIAHFPEGVDSGIGRALGAKLAGTDIVLFLDGDQPLGAEELARFLWECDGRLDVALNDRSRNWGSFHLRDKVDWLHEFLNVTLGRADLKANTMAELPCALSRTALDEIGTERLVVPVKAHAAAVLKGLKIGSAASVGTRPSAPAGHDSANQTRLSAGDHLEAWRSAMEARGKRLYFGDKLRNRKAVGGVVWDADIHHHT</sequence>
<name>A0A4V3WDS7_9BACL</name>
<proteinExistence type="predicted"/>
<evidence type="ECO:0000313" key="2">
    <source>
        <dbReference type="EMBL" id="THF73354.1"/>
    </source>
</evidence>
<comment type="caution">
    <text evidence="2">The sequence shown here is derived from an EMBL/GenBank/DDBJ whole genome shotgun (WGS) entry which is preliminary data.</text>
</comment>
<dbReference type="InterPro" id="IPR029044">
    <property type="entry name" value="Nucleotide-diphossugar_trans"/>
</dbReference>
<dbReference type="OrthoDB" id="2902148at2"/>
<evidence type="ECO:0000256" key="1">
    <source>
        <dbReference type="SAM" id="MobiDB-lite"/>
    </source>
</evidence>
<reference evidence="2 3" key="1">
    <citation type="submission" date="2019-04" db="EMBL/GenBank/DDBJ databases">
        <title>Cohnella sp. nov. isolated from preserved vegetables.</title>
        <authorList>
            <person name="Lin S.-Y."/>
            <person name="Hung M.-H."/>
            <person name="Young C.-C."/>
        </authorList>
    </citation>
    <scope>NUCLEOTIDE SEQUENCE [LARGE SCALE GENOMIC DNA]</scope>
    <source>
        <strain evidence="2 3">CC-MHH1044</strain>
    </source>
</reference>
<dbReference type="RefSeq" id="WP_136373439.1">
    <property type="nucleotide sequence ID" value="NZ_SSOB01000057.1"/>
</dbReference>
<dbReference type="CDD" id="cd00761">
    <property type="entry name" value="Glyco_tranf_GTA_type"/>
    <property type="match status" value="1"/>
</dbReference>
<dbReference type="EMBL" id="SSOB01000057">
    <property type="protein sequence ID" value="THF73354.1"/>
    <property type="molecule type" value="Genomic_DNA"/>
</dbReference>
<keyword evidence="2" id="KW-0808">Transferase</keyword>
<accession>A0A4V3WDS7</accession>
<dbReference type="AlphaFoldDB" id="A0A4V3WDS7"/>
<feature type="region of interest" description="Disordered" evidence="1">
    <location>
        <begin position="1"/>
        <end position="58"/>
    </location>
</feature>
<organism evidence="2 3">
    <name type="scientific">Cohnella fermenti</name>
    <dbReference type="NCBI Taxonomy" id="2565925"/>
    <lineage>
        <taxon>Bacteria</taxon>
        <taxon>Bacillati</taxon>
        <taxon>Bacillota</taxon>
        <taxon>Bacilli</taxon>
        <taxon>Bacillales</taxon>
        <taxon>Paenibacillaceae</taxon>
        <taxon>Cohnella</taxon>
    </lineage>
</organism>
<feature type="compositionally biased region" description="Basic residues" evidence="1">
    <location>
        <begin position="29"/>
        <end position="55"/>
    </location>
</feature>
<feature type="compositionally biased region" description="Basic residues" evidence="1">
    <location>
        <begin position="1"/>
        <end position="22"/>
    </location>
</feature>
<gene>
    <name evidence="2" type="ORF">E6C55_29545</name>
</gene>
<evidence type="ECO:0000313" key="3">
    <source>
        <dbReference type="Proteomes" id="UP000310636"/>
    </source>
</evidence>
<dbReference type="SUPFAM" id="SSF53448">
    <property type="entry name" value="Nucleotide-diphospho-sugar transferases"/>
    <property type="match status" value="1"/>
</dbReference>
<dbReference type="Proteomes" id="UP000310636">
    <property type="component" value="Unassembled WGS sequence"/>
</dbReference>